<keyword evidence="3" id="KW-0143">Chaperone</keyword>
<dbReference type="GO" id="GO:0003723">
    <property type="term" value="F:RNA binding"/>
    <property type="evidence" value="ECO:0007669"/>
    <property type="project" value="UniProtKB-UniRule"/>
</dbReference>
<evidence type="ECO:0000313" key="4">
    <source>
        <dbReference type="EMBL" id="KKQ66430.1"/>
    </source>
</evidence>
<protein>
    <recommendedName>
        <fullName evidence="3">RNA-binding protein KhpA</fullName>
    </recommendedName>
    <alternativeName>
        <fullName evidence="3">KH-domain protein A</fullName>
    </alternativeName>
</protein>
<dbReference type="EMBL" id="LBUP01000005">
    <property type="protein sequence ID" value="KKQ66430.1"/>
    <property type="molecule type" value="Genomic_DNA"/>
</dbReference>
<sequence length="77" mass="8415">MKGIVEYIVKNLVSKPEVVEVEETREETTVNLGLKVDPTDVGMVIGKGGSIIKAIRKLLTVRAIVENVRVNLQVVEG</sequence>
<evidence type="ECO:0000256" key="1">
    <source>
        <dbReference type="ARBA" id="ARBA00022490"/>
    </source>
</evidence>
<keyword evidence="2 3" id="KW-0694">RNA-binding</keyword>
<evidence type="ECO:0000313" key="5">
    <source>
        <dbReference type="Proteomes" id="UP000034235"/>
    </source>
</evidence>
<evidence type="ECO:0000256" key="2">
    <source>
        <dbReference type="ARBA" id="ARBA00022884"/>
    </source>
</evidence>
<dbReference type="GO" id="GO:0009252">
    <property type="term" value="P:peptidoglycan biosynthetic process"/>
    <property type="evidence" value="ECO:0007669"/>
    <property type="project" value="UniProtKB-UniRule"/>
</dbReference>
<dbReference type="GO" id="GO:0005737">
    <property type="term" value="C:cytoplasm"/>
    <property type="evidence" value="ECO:0007669"/>
    <property type="project" value="UniProtKB-SubCell"/>
</dbReference>
<dbReference type="GO" id="GO:0071555">
    <property type="term" value="P:cell wall organization"/>
    <property type="evidence" value="ECO:0007669"/>
    <property type="project" value="UniProtKB-KW"/>
</dbReference>
<organism evidence="4 5">
    <name type="scientific">Candidatus Daviesbacteria bacterium GW2011_GWA2_38_24</name>
    <dbReference type="NCBI Taxonomy" id="1618422"/>
    <lineage>
        <taxon>Bacteria</taxon>
        <taxon>Candidatus Daviesiibacteriota</taxon>
    </lineage>
</organism>
<reference evidence="4 5" key="1">
    <citation type="journal article" date="2015" name="Nature">
        <title>rRNA introns, odd ribosomes, and small enigmatic genomes across a large radiation of phyla.</title>
        <authorList>
            <person name="Brown C.T."/>
            <person name="Hug L.A."/>
            <person name="Thomas B.C."/>
            <person name="Sharon I."/>
            <person name="Castelle C.J."/>
            <person name="Singh A."/>
            <person name="Wilkins M.J."/>
            <person name="Williams K.H."/>
            <person name="Banfield J.F."/>
        </authorList>
    </citation>
    <scope>NUCLEOTIDE SEQUENCE [LARGE SCALE GENOMIC DNA]</scope>
</reference>
<dbReference type="PANTHER" id="PTHR34654">
    <property type="entry name" value="UPF0109 PROTEIN SCO5592"/>
    <property type="match status" value="1"/>
</dbReference>
<dbReference type="GO" id="GO:0008360">
    <property type="term" value="P:regulation of cell shape"/>
    <property type="evidence" value="ECO:0007669"/>
    <property type="project" value="UniProtKB-KW"/>
</dbReference>
<dbReference type="SUPFAM" id="SSF54814">
    <property type="entry name" value="Prokaryotic type KH domain (KH-domain type II)"/>
    <property type="match status" value="1"/>
</dbReference>
<dbReference type="Gene3D" id="3.30.300.20">
    <property type="match status" value="1"/>
</dbReference>
<dbReference type="Proteomes" id="UP000034235">
    <property type="component" value="Unassembled WGS sequence"/>
</dbReference>
<comment type="subunit">
    <text evidence="3">Forms a complex with KhpB.</text>
</comment>
<proteinExistence type="inferred from homology"/>
<comment type="caution">
    <text evidence="4">The sequence shown here is derived from an EMBL/GenBank/DDBJ whole genome shotgun (WGS) entry which is preliminary data.</text>
</comment>
<name>A0A0G0JTR8_9BACT</name>
<accession>A0A0G0JTR8</accession>
<dbReference type="InterPro" id="IPR015946">
    <property type="entry name" value="KH_dom-like_a/b"/>
</dbReference>
<comment type="function">
    <text evidence="3">A probable RNA chaperone. Forms a complex with KhpB which binds to cellular RNA and controls its expression. Plays a role in peptidoglycan (PG) homeostasis and cell length regulation.</text>
</comment>
<comment type="subcellular location">
    <subcellularLocation>
        <location evidence="3">Cytoplasm</location>
    </subcellularLocation>
</comment>
<comment type="similarity">
    <text evidence="3">Belongs to the KhpA RNA-binding protein family.</text>
</comment>
<keyword evidence="1 3" id="KW-0963">Cytoplasm</keyword>
<dbReference type="AlphaFoldDB" id="A0A0G0JTR8"/>
<dbReference type="HAMAP" id="MF_00088">
    <property type="entry name" value="KhpA"/>
    <property type="match status" value="1"/>
</dbReference>
<keyword evidence="3" id="KW-0133">Cell shape</keyword>
<dbReference type="InterPro" id="IPR020627">
    <property type="entry name" value="KhpA"/>
</dbReference>
<keyword evidence="3" id="KW-0961">Cell wall biogenesis/degradation</keyword>
<dbReference type="InterPro" id="IPR009019">
    <property type="entry name" value="KH_sf_prok-type"/>
</dbReference>
<dbReference type="PROSITE" id="PS50084">
    <property type="entry name" value="KH_TYPE_1"/>
    <property type="match status" value="1"/>
</dbReference>
<dbReference type="PANTHER" id="PTHR34654:SF1">
    <property type="entry name" value="RNA-BINDING PROTEIN KHPA"/>
    <property type="match status" value="1"/>
</dbReference>
<evidence type="ECO:0000256" key="3">
    <source>
        <dbReference type="HAMAP-Rule" id="MF_00088"/>
    </source>
</evidence>
<dbReference type="Pfam" id="PF13083">
    <property type="entry name" value="KH_KhpA-B"/>
    <property type="match status" value="1"/>
</dbReference>
<gene>
    <name evidence="3" type="primary">khpA</name>
    <name evidence="4" type="ORF">US86_C0005G0041</name>
</gene>